<keyword evidence="2 5" id="KW-0689">Ribosomal protein</keyword>
<dbReference type="Gene3D" id="1.10.287.310">
    <property type="match status" value="1"/>
</dbReference>
<protein>
    <recommendedName>
        <fullName evidence="4 5">Large ribosomal subunit protein uL29</fullName>
    </recommendedName>
</protein>
<dbReference type="HAMAP" id="MF_00374">
    <property type="entry name" value="Ribosomal_uL29"/>
    <property type="match status" value="1"/>
</dbReference>
<proteinExistence type="inferred from homology"/>
<organism evidence="6 7">
    <name type="scientific">Aerophobetes bacterium</name>
    <dbReference type="NCBI Taxonomy" id="2030807"/>
    <lineage>
        <taxon>Bacteria</taxon>
        <taxon>Candidatus Aerophobota</taxon>
    </lineage>
</organism>
<dbReference type="InterPro" id="IPR001854">
    <property type="entry name" value="Ribosomal_uL29"/>
</dbReference>
<dbReference type="InterPro" id="IPR036049">
    <property type="entry name" value="Ribosomal_uL29_sf"/>
</dbReference>
<dbReference type="SUPFAM" id="SSF46561">
    <property type="entry name" value="Ribosomal protein L29 (L29p)"/>
    <property type="match status" value="1"/>
</dbReference>
<keyword evidence="3 5" id="KW-0687">Ribonucleoprotein</keyword>
<accession>A0A2A4YNL9</accession>
<comment type="similarity">
    <text evidence="1 5">Belongs to the universal ribosomal protein uL29 family.</text>
</comment>
<evidence type="ECO:0000256" key="1">
    <source>
        <dbReference type="ARBA" id="ARBA00009254"/>
    </source>
</evidence>
<dbReference type="NCBIfam" id="TIGR00012">
    <property type="entry name" value="L29"/>
    <property type="match status" value="1"/>
</dbReference>
<evidence type="ECO:0000256" key="2">
    <source>
        <dbReference type="ARBA" id="ARBA00022980"/>
    </source>
</evidence>
<evidence type="ECO:0000256" key="3">
    <source>
        <dbReference type="ARBA" id="ARBA00023274"/>
    </source>
</evidence>
<name>A0A2A4YNL9_UNCAE</name>
<sequence length="66" mass="7901">MSTMKDLIGQPEEELRFSFEQLSREIYEIKSELRVSRKLDKPHELKEKKKTRARILTALNKQKAKK</sequence>
<dbReference type="GO" id="GO:0003735">
    <property type="term" value="F:structural constituent of ribosome"/>
    <property type="evidence" value="ECO:0007669"/>
    <property type="project" value="InterPro"/>
</dbReference>
<dbReference type="Pfam" id="PF00831">
    <property type="entry name" value="Ribosomal_L29"/>
    <property type="match status" value="1"/>
</dbReference>
<dbReference type="GO" id="GO:1990904">
    <property type="term" value="C:ribonucleoprotein complex"/>
    <property type="evidence" value="ECO:0007669"/>
    <property type="project" value="UniProtKB-KW"/>
</dbReference>
<dbReference type="GO" id="GO:0006412">
    <property type="term" value="P:translation"/>
    <property type="evidence" value="ECO:0007669"/>
    <property type="project" value="UniProtKB-UniRule"/>
</dbReference>
<dbReference type="EMBL" id="NVUU01000003">
    <property type="protein sequence ID" value="PCI96079.1"/>
    <property type="molecule type" value="Genomic_DNA"/>
</dbReference>
<evidence type="ECO:0000313" key="7">
    <source>
        <dbReference type="Proteomes" id="UP000217838"/>
    </source>
</evidence>
<comment type="caution">
    <text evidence="6">The sequence shown here is derived from an EMBL/GenBank/DDBJ whole genome shotgun (WGS) entry which is preliminary data.</text>
</comment>
<evidence type="ECO:0000313" key="6">
    <source>
        <dbReference type="EMBL" id="PCI96079.1"/>
    </source>
</evidence>
<dbReference type="Proteomes" id="UP000217838">
    <property type="component" value="Unassembled WGS sequence"/>
</dbReference>
<evidence type="ECO:0000256" key="5">
    <source>
        <dbReference type="HAMAP-Rule" id="MF_00374"/>
    </source>
</evidence>
<gene>
    <name evidence="5 6" type="primary">rpmC</name>
    <name evidence="6" type="ORF">COB11_00410</name>
</gene>
<evidence type="ECO:0000256" key="4">
    <source>
        <dbReference type="ARBA" id="ARBA00035204"/>
    </source>
</evidence>
<reference evidence="7" key="1">
    <citation type="submission" date="2017-08" db="EMBL/GenBank/DDBJ databases">
        <title>A dynamic microbial community with high functional redundancy inhabits the cold, oxic subseafloor aquifer.</title>
        <authorList>
            <person name="Tully B.J."/>
            <person name="Wheat C.G."/>
            <person name="Glazer B.T."/>
            <person name="Huber J.A."/>
        </authorList>
    </citation>
    <scope>NUCLEOTIDE SEQUENCE [LARGE SCALE GENOMIC DNA]</scope>
</reference>
<dbReference type="GO" id="GO:0005840">
    <property type="term" value="C:ribosome"/>
    <property type="evidence" value="ECO:0007669"/>
    <property type="project" value="UniProtKB-KW"/>
</dbReference>
<dbReference type="AlphaFoldDB" id="A0A2A4YNL9"/>